<keyword evidence="3" id="KW-1185">Reference proteome</keyword>
<evidence type="ECO:0000313" key="2">
    <source>
        <dbReference type="EMBL" id="PWE27410.1"/>
    </source>
</evidence>
<evidence type="ECO:0000313" key="3">
    <source>
        <dbReference type="Proteomes" id="UP000244940"/>
    </source>
</evidence>
<comment type="caution">
    <text evidence="2">The sequence shown here is derived from an EMBL/GenBank/DDBJ whole genome shotgun (WGS) entry which is preliminary data.</text>
</comment>
<dbReference type="OrthoDB" id="9812459at2"/>
<feature type="compositionally biased region" description="Basic and acidic residues" evidence="1">
    <location>
        <begin position="38"/>
        <end position="55"/>
    </location>
</feature>
<protein>
    <submittedName>
        <fullName evidence="2">Host attachment protein</fullName>
    </submittedName>
</protein>
<dbReference type="EMBL" id="QEYD01000011">
    <property type="protein sequence ID" value="PWE27410.1"/>
    <property type="molecule type" value="Genomic_DNA"/>
</dbReference>
<dbReference type="AlphaFoldDB" id="A0A2U2C6A5"/>
<evidence type="ECO:0000256" key="1">
    <source>
        <dbReference type="SAM" id="MobiDB-lite"/>
    </source>
</evidence>
<sequence length="151" mass="16952">MTELTQGTWVLVADGQKALFLRNEMDAQDPMLEVIRIEEQDNPADREQATDKPGRMNDTGVQQRSALAETDFHKLAKEQFADELAEILYKQAHKGRFERLVIVAPPVVLGELRAKLHKEVAARVVAELDKTLTNHPIDKIEAIVKGELESA</sequence>
<feature type="region of interest" description="Disordered" evidence="1">
    <location>
        <begin position="38"/>
        <end position="62"/>
    </location>
</feature>
<reference evidence="2 3" key="1">
    <citation type="submission" date="2018-05" db="EMBL/GenBank/DDBJ databases">
        <title>Pararhodobacter marina sp. nov., isolated from deep-sea water of the Indian Ocean.</title>
        <authorList>
            <person name="Lai Q.Sr."/>
            <person name="Liu X."/>
            <person name="Shao Z."/>
        </authorList>
    </citation>
    <scope>NUCLEOTIDE SEQUENCE [LARGE SCALE GENOMIC DNA]</scope>
    <source>
        <strain evidence="2 3">CIC4N-9</strain>
    </source>
</reference>
<dbReference type="Proteomes" id="UP000244940">
    <property type="component" value="Unassembled WGS sequence"/>
</dbReference>
<gene>
    <name evidence="2" type="ORF">C4N9_17285</name>
</gene>
<dbReference type="InterPro" id="IPR041374">
    <property type="entry name" value="BaeRF_family12"/>
</dbReference>
<dbReference type="Pfam" id="PF18856">
    <property type="entry name" value="baeRF_family12"/>
    <property type="match status" value="1"/>
</dbReference>
<accession>A0A2U2C6A5</accession>
<proteinExistence type="predicted"/>
<dbReference type="RefSeq" id="WP_109534600.1">
    <property type="nucleotide sequence ID" value="NZ_QEYD01000011.1"/>
</dbReference>
<name>A0A2U2C6A5_9RHOB</name>
<dbReference type="GeneID" id="94366648"/>
<organism evidence="2 3">
    <name type="scientific">Pararhodobacter marinus</name>
    <dbReference type="NCBI Taxonomy" id="2184063"/>
    <lineage>
        <taxon>Bacteria</taxon>
        <taxon>Pseudomonadati</taxon>
        <taxon>Pseudomonadota</taxon>
        <taxon>Alphaproteobacteria</taxon>
        <taxon>Rhodobacterales</taxon>
        <taxon>Paracoccaceae</taxon>
        <taxon>Pararhodobacter</taxon>
    </lineage>
</organism>